<keyword evidence="1" id="KW-0732">Signal</keyword>
<comment type="caution">
    <text evidence="2">The sequence shown here is derived from an EMBL/GenBank/DDBJ whole genome shotgun (WGS) entry which is preliminary data.</text>
</comment>
<gene>
    <name evidence="2" type="ORF">EV132_13021</name>
</gene>
<reference evidence="2 3" key="1">
    <citation type="submission" date="2019-03" db="EMBL/GenBank/DDBJ databases">
        <title>Genomic Encyclopedia of Type Strains, Phase IV (KMG-V): Genome sequencing to study the core and pangenomes of soil and plant-associated prokaryotes.</title>
        <authorList>
            <person name="Whitman W."/>
        </authorList>
    </citation>
    <scope>NUCLEOTIDE SEQUENCE [LARGE SCALE GENOMIC DNA]</scope>
    <source>
        <strain evidence="2 3">Hc14</strain>
    </source>
</reference>
<name>A0A4R3PSJ1_RHISU</name>
<dbReference type="AlphaFoldDB" id="A0A4R3PSJ1"/>
<evidence type="ECO:0000256" key="1">
    <source>
        <dbReference type="SAM" id="SignalP"/>
    </source>
</evidence>
<dbReference type="Pfam" id="PF06823">
    <property type="entry name" value="DUF1236"/>
    <property type="match status" value="1"/>
</dbReference>
<accession>A0A4R3PSJ1</accession>
<sequence length="96" mass="10255">MKKLVISAVSLFLSVGGAAVAQTATVTVPGEVRTYVLEQQQSPSVTFEGDVAVGTVLPDTVEIQTIPDQPDYGYVVVNKKRVLVNPQTRAVIEVVQ</sequence>
<organism evidence="2 3">
    <name type="scientific">Rhizobium sullae</name>
    <name type="common">Rhizobium hedysari</name>
    <dbReference type="NCBI Taxonomy" id="50338"/>
    <lineage>
        <taxon>Bacteria</taxon>
        <taxon>Pseudomonadati</taxon>
        <taxon>Pseudomonadota</taxon>
        <taxon>Alphaproteobacteria</taxon>
        <taxon>Hyphomicrobiales</taxon>
        <taxon>Rhizobiaceae</taxon>
        <taxon>Rhizobium/Agrobacterium group</taxon>
        <taxon>Rhizobium</taxon>
    </lineage>
</organism>
<proteinExistence type="predicted"/>
<dbReference type="Proteomes" id="UP000294576">
    <property type="component" value="Unassembled WGS sequence"/>
</dbReference>
<evidence type="ECO:0000313" key="2">
    <source>
        <dbReference type="EMBL" id="TCU06992.1"/>
    </source>
</evidence>
<dbReference type="EMBL" id="SMBH01000030">
    <property type="protein sequence ID" value="TCU06992.1"/>
    <property type="molecule type" value="Genomic_DNA"/>
</dbReference>
<dbReference type="InterPro" id="IPR009642">
    <property type="entry name" value="DUF1236"/>
</dbReference>
<protein>
    <submittedName>
        <fullName evidence="2">Uncharacterized protein DUF1236</fullName>
    </submittedName>
</protein>
<feature type="chain" id="PRO_5020558690" evidence="1">
    <location>
        <begin position="22"/>
        <end position="96"/>
    </location>
</feature>
<evidence type="ECO:0000313" key="3">
    <source>
        <dbReference type="Proteomes" id="UP000294576"/>
    </source>
</evidence>
<feature type="signal peptide" evidence="1">
    <location>
        <begin position="1"/>
        <end position="21"/>
    </location>
</feature>
<dbReference type="RefSeq" id="WP_132568527.1">
    <property type="nucleotide sequence ID" value="NZ_SMBH01000030.1"/>
</dbReference>